<dbReference type="PANTHER" id="PTHR30244">
    <property type="entry name" value="TRANSAMINASE"/>
    <property type="match status" value="1"/>
</dbReference>
<dbReference type="GO" id="GO:0030170">
    <property type="term" value="F:pyridoxal phosphate binding"/>
    <property type="evidence" value="ECO:0007669"/>
    <property type="project" value="TreeGrafter"/>
</dbReference>
<dbReference type="GO" id="GO:0008483">
    <property type="term" value="F:transaminase activity"/>
    <property type="evidence" value="ECO:0007669"/>
    <property type="project" value="UniProtKB-KW"/>
</dbReference>
<keyword evidence="3" id="KW-0808">Transferase</keyword>
<dbReference type="Proteomes" id="UP001378188">
    <property type="component" value="Unassembled WGS sequence"/>
</dbReference>
<dbReference type="InterPro" id="IPR015421">
    <property type="entry name" value="PyrdxlP-dep_Trfase_major"/>
</dbReference>
<dbReference type="InterPro" id="IPR000653">
    <property type="entry name" value="DegT/StrS_aminotransferase"/>
</dbReference>
<evidence type="ECO:0000313" key="3">
    <source>
        <dbReference type="EMBL" id="MEJ8572835.1"/>
    </source>
</evidence>
<dbReference type="RefSeq" id="WP_340330536.1">
    <property type="nucleotide sequence ID" value="NZ_JAZHOF010000006.1"/>
</dbReference>
<dbReference type="Gene3D" id="3.90.1150.10">
    <property type="entry name" value="Aspartate Aminotransferase, domain 1"/>
    <property type="match status" value="1"/>
</dbReference>
<sequence>MNTTMLRSLLGPVKPIARKSLEAVNIDPRVAKAVLVPPKHMHGGPPTRRMPWPRRRHFGRDERQAVLRLMDREIKHGGAIVYNGPEKLAYCSQFSDFMGGGYTEAVSSGTVSVYVALRALDLEPGSEVIVPPITDAGGTMPVVMCGCVPVPADSLPGTFNTGVDQIRAVLSDRTRAIVIAHIAGHAVDMDPILELARERDIPILEDCAQAHGASYKGRKVGTFGSVAAFSTMFGKHHSTGAQGGTVYTRDTMIFARARQVTDRGKPYGAVMPDGNVVASLNFNQDEISLAIGRVQLGKLPGFLDRRRNFAQVVRVGLADCESVEFVAAPAETESAYWFLMLRVRPERLSCTVAEFAAALALEGIGGVNAGYPFYPTDSPWHRDANVFGESGFPWSLHQEKPRHYQLPNAHAANARILRVEVHEDLGAKEAGQLVAAVKKLVRYFAKT</sequence>
<dbReference type="PANTHER" id="PTHR30244:SF34">
    <property type="entry name" value="DTDP-4-AMINO-4,6-DIDEOXYGALACTOSE TRANSAMINASE"/>
    <property type="match status" value="1"/>
</dbReference>
<dbReference type="EMBL" id="JAZHOF010000006">
    <property type="protein sequence ID" value="MEJ8572835.1"/>
    <property type="molecule type" value="Genomic_DNA"/>
</dbReference>
<evidence type="ECO:0000313" key="4">
    <source>
        <dbReference type="Proteomes" id="UP001378188"/>
    </source>
</evidence>
<evidence type="ECO:0000256" key="1">
    <source>
        <dbReference type="ARBA" id="ARBA00037999"/>
    </source>
</evidence>
<reference evidence="3 4" key="1">
    <citation type="submission" date="2024-02" db="EMBL/GenBank/DDBJ databases">
        <title>Genome analysis and characterization of Microbaculum marinisediminis sp. nov., isolated from marine sediment.</title>
        <authorList>
            <person name="Du Z.-J."/>
            <person name="Ye Y.-Q."/>
            <person name="Zhang Z.-R."/>
            <person name="Yuan S.-M."/>
            <person name="Zhang X.-Y."/>
        </authorList>
    </citation>
    <scope>NUCLEOTIDE SEQUENCE [LARGE SCALE GENOMIC DNA]</scope>
    <source>
        <strain evidence="3 4">SDUM1044001</strain>
    </source>
</reference>
<dbReference type="PIRSF" id="PIRSF000390">
    <property type="entry name" value="PLP_StrS"/>
    <property type="match status" value="1"/>
</dbReference>
<organism evidence="3 4">
    <name type="scientific">Microbaculum marinum</name>
    <dbReference type="NCBI Taxonomy" id="1764581"/>
    <lineage>
        <taxon>Bacteria</taxon>
        <taxon>Pseudomonadati</taxon>
        <taxon>Pseudomonadota</taxon>
        <taxon>Alphaproteobacteria</taxon>
        <taxon>Hyphomicrobiales</taxon>
        <taxon>Tepidamorphaceae</taxon>
        <taxon>Microbaculum</taxon>
    </lineage>
</organism>
<dbReference type="InterPro" id="IPR015424">
    <property type="entry name" value="PyrdxlP-dep_Trfase"/>
</dbReference>
<dbReference type="Gene3D" id="3.40.640.10">
    <property type="entry name" value="Type I PLP-dependent aspartate aminotransferase-like (Major domain)"/>
    <property type="match status" value="1"/>
</dbReference>
<gene>
    <name evidence="3" type="ORF">V3328_15195</name>
</gene>
<dbReference type="GO" id="GO:0000271">
    <property type="term" value="P:polysaccharide biosynthetic process"/>
    <property type="evidence" value="ECO:0007669"/>
    <property type="project" value="TreeGrafter"/>
</dbReference>
<keyword evidence="3" id="KW-0032">Aminotransferase</keyword>
<evidence type="ECO:0000256" key="2">
    <source>
        <dbReference type="RuleBase" id="RU004508"/>
    </source>
</evidence>
<dbReference type="SUPFAM" id="SSF53383">
    <property type="entry name" value="PLP-dependent transferases"/>
    <property type="match status" value="1"/>
</dbReference>
<keyword evidence="4" id="KW-1185">Reference proteome</keyword>
<comment type="caution">
    <text evidence="3">The sequence shown here is derived from an EMBL/GenBank/DDBJ whole genome shotgun (WGS) entry which is preliminary data.</text>
</comment>
<dbReference type="AlphaFoldDB" id="A0AAW9RVC0"/>
<keyword evidence="2" id="KW-0663">Pyridoxal phosphate</keyword>
<dbReference type="InterPro" id="IPR015422">
    <property type="entry name" value="PyrdxlP-dep_Trfase_small"/>
</dbReference>
<accession>A0AAW9RVC0</accession>
<dbReference type="Pfam" id="PF01041">
    <property type="entry name" value="DegT_DnrJ_EryC1"/>
    <property type="match status" value="1"/>
</dbReference>
<proteinExistence type="inferred from homology"/>
<protein>
    <submittedName>
        <fullName evidence="3">DegT/DnrJ/EryC1/StrS family aminotransferase</fullName>
    </submittedName>
</protein>
<name>A0AAW9RVC0_9HYPH</name>
<comment type="similarity">
    <text evidence="1 2">Belongs to the DegT/DnrJ/EryC1 family.</text>
</comment>